<sequence length="573" mass="61362">MKKIFTCISLAAATFMATTPVMAQQQKQLTDKEKAAVVKVIVPAVFDQVKQISGVDFMSLTNPNIESIINSPLFLPQVSSLRADQLNPISVTPDSLKLDLSSMDFSAIAPGMGDFIAGIVNDVKLTFSDYKEYNVSLNGQSVKIDLPEKIDVSAAALVDAETGKPTNLLSVLIKTGNKGTILPFNSLSVELKLGWLGTVGSMIPNFPLKDGKLISLTETANSSGTIDYTITLEDNLRSLAATLAQVPNFQISLDMTKLMTESTIKASLFGKPLQAPNAKLPMGDAVVYANLKSTTGMPADSIVLTSYDAASSKIKGYKKLTPTIGVSGANLVLTTTDSVRADVNTAWTPMSKQIVTMPATMSTAINSIMSSLVNGVVSNLKASAETNYTITIDSIYEAKKDEVIRVMEIDATTKVEATSLKDTKMIVDVNFLKGSSKEKVMNIKATAPTNDTKITVDFSPAVDPKGDGIKENVNMATLYITSDAMGIITDNETISEEVQEVTVSTTASGLYVKNGKGNYVIVNMVGRVVSTGIITSDEQYISTPNMPNGIYMISIDQSKLLRSAHKTTVKFVK</sequence>
<dbReference type="RefSeq" id="WP_057329473.1">
    <property type="nucleotide sequence ID" value="NZ_CZBM01000023.1"/>
</dbReference>
<name>A0A174XI21_PARDI</name>
<dbReference type="EMBL" id="WKMX01000017">
    <property type="protein sequence ID" value="MRZ07900.1"/>
    <property type="molecule type" value="Genomic_DNA"/>
</dbReference>
<accession>A0A174XI21</accession>
<organism evidence="3 6">
    <name type="scientific">Parabacteroides distasonis</name>
    <dbReference type="NCBI Taxonomy" id="823"/>
    <lineage>
        <taxon>Bacteria</taxon>
        <taxon>Pseudomonadati</taxon>
        <taxon>Bacteroidota</taxon>
        <taxon>Bacteroidia</taxon>
        <taxon>Bacteroidales</taxon>
        <taxon>Tannerellaceae</taxon>
        <taxon>Parabacteroides</taxon>
    </lineage>
</organism>
<dbReference type="EMBL" id="CZBM01000023">
    <property type="protein sequence ID" value="CUQ54639.1"/>
    <property type="molecule type" value="Genomic_DNA"/>
</dbReference>
<feature type="signal peptide" evidence="1">
    <location>
        <begin position="1"/>
        <end position="23"/>
    </location>
</feature>
<dbReference type="Pfam" id="PF19910">
    <property type="entry name" value="DUF6383"/>
    <property type="match status" value="1"/>
</dbReference>
<dbReference type="InterPro" id="IPR045963">
    <property type="entry name" value="DUF6383"/>
</dbReference>
<evidence type="ECO:0000313" key="3">
    <source>
        <dbReference type="EMBL" id="CUQ54639.1"/>
    </source>
</evidence>
<dbReference type="Proteomes" id="UP000095332">
    <property type="component" value="Unassembled WGS sequence"/>
</dbReference>
<evidence type="ECO:0000259" key="2">
    <source>
        <dbReference type="Pfam" id="PF19910"/>
    </source>
</evidence>
<gene>
    <name evidence="3" type="ORF">ERS852560_04042</name>
    <name evidence="5" type="ORF">GKD54_17155</name>
    <name evidence="4" type="ORF">GKD58_16255</name>
</gene>
<evidence type="ECO:0000313" key="7">
    <source>
        <dbReference type="Proteomes" id="UP000450599"/>
    </source>
</evidence>
<evidence type="ECO:0000256" key="1">
    <source>
        <dbReference type="SAM" id="SignalP"/>
    </source>
</evidence>
<dbReference type="AlphaFoldDB" id="A0A174XI21"/>
<evidence type="ECO:0000313" key="4">
    <source>
        <dbReference type="EMBL" id="MRY85787.1"/>
    </source>
</evidence>
<keyword evidence="1" id="KW-0732">Signal</keyword>
<feature type="domain" description="DUF6383" evidence="2">
    <location>
        <begin position="489"/>
        <end position="556"/>
    </location>
</feature>
<protein>
    <recommendedName>
        <fullName evidence="2">DUF6383 domain-containing protein</fullName>
    </recommendedName>
</protein>
<dbReference type="EMBL" id="WKMW01000017">
    <property type="protein sequence ID" value="MRY85787.1"/>
    <property type="molecule type" value="Genomic_DNA"/>
</dbReference>
<dbReference type="Proteomes" id="UP000450599">
    <property type="component" value="Unassembled WGS sequence"/>
</dbReference>
<evidence type="ECO:0000313" key="5">
    <source>
        <dbReference type="EMBL" id="MRZ07900.1"/>
    </source>
</evidence>
<reference evidence="3 6" key="1">
    <citation type="submission" date="2015-09" db="EMBL/GenBank/DDBJ databases">
        <authorList>
            <consortium name="Pathogen Informatics"/>
        </authorList>
    </citation>
    <scope>NUCLEOTIDE SEQUENCE [LARGE SCALE GENOMIC DNA]</scope>
    <source>
        <strain evidence="3 6">2789STDY5834948</strain>
    </source>
</reference>
<reference evidence="7 8" key="2">
    <citation type="journal article" date="2019" name="Nat. Med.">
        <title>A library of human gut bacterial isolates paired with longitudinal multiomics data enables mechanistic microbiome research.</title>
        <authorList>
            <person name="Poyet M."/>
            <person name="Groussin M."/>
            <person name="Gibbons S.M."/>
            <person name="Avila-Pacheco J."/>
            <person name="Jiang X."/>
            <person name="Kearney S.M."/>
            <person name="Perrotta A.R."/>
            <person name="Berdy B."/>
            <person name="Zhao S."/>
            <person name="Lieberman T.D."/>
            <person name="Swanson P.K."/>
            <person name="Smith M."/>
            <person name="Roesemann S."/>
            <person name="Alexander J.E."/>
            <person name="Rich S.A."/>
            <person name="Livny J."/>
            <person name="Vlamakis H."/>
            <person name="Clish C."/>
            <person name="Bullock K."/>
            <person name="Deik A."/>
            <person name="Scott J."/>
            <person name="Pierce K.A."/>
            <person name="Xavier R.J."/>
            <person name="Alm E.J."/>
        </authorList>
    </citation>
    <scope>NUCLEOTIDE SEQUENCE [LARGE SCALE GENOMIC DNA]</scope>
    <source>
        <strain evidence="5 8">BIOML-A10</strain>
        <strain evidence="4 7">BIOML-A11</strain>
    </source>
</reference>
<evidence type="ECO:0000313" key="6">
    <source>
        <dbReference type="Proteomes" id="UP000095332"/>
    </source>
</evidence>
<evidence type="ECO:0000313" key="8">
    <source>
        <dbReference type="Proteomes" id="UP000471216"/>
    </source>
</evidence>
<proteinExistence type="predicted"/>
<dbReference type="Proteomes" id="UP000471216">
    <property type="component" value="Unassembled WGS sequence"/>
</dbReference>
<feature type="chain" id="PRO_5033256796" description="DUF6383 domain-containing protein" evidence="1">
    <location>
        <begin position="24"/>
        <end position="573"/>
    </location>
</feature>